<dbReference type="AlphaFoldDB" id="A0A0E0GVW9"/>
<dbReference type="Gramene" id="ONIVA03G41450.1">
    <property type="protein sequence ID" value="ONIVA03G41450.1"/>
    <property type="gene ID" value="ONIVA03G41450"/>
</dbReference>
<accession>A0A0E0GVW9</accession>
<dbReference type="PANTHER" id="PTHR31451">
    <property type="match status" value="1"/>
</dbReference>
<feature type="domain" description="Glycoside hydrolase family 5" evidence="8">
    <location>
        <begin position="653"/>
        <end position="987"/>
    </location>
</feature>
<dbReference type="OMA" id="SCATHMA"/>
<feature type="compositionally biased region" description="Polar residues" evidence="6">
    <location>
        <begin position="553"/>
        <end position="571"/>
    </location>
</feature>
<feature type="compositionally biased region" description="Basic residues" evidence="6">
    <location>
        <begin position="483"/>
        <end position="497"/>
    </location>
</feature>
<keyword evidence="7" id="KW-1133">Transmembrane helix</keyword>
<dbReference type="SUPFAM" id="SSF51445">
    <property type="entry name" value="(Trans)glycosidases"/>
    <property type="match status" value="2"/>
</dbReference>
<evidence type="ECO:0000256" key="2">
    <source>
        <dbReference type="ARBA" id="ARBA00005641"/>
    </source>
</evidence>
<keyword evidence="5" id="KW-0326">Glycosidase</keyword>
<keyword evidence="10" id="KW-1185">Reference proteome</keyword>
<feature type="region of interest" description="Disordered" evidence="6">
    <location>
        <begin position="543"/>
        <end position="571"/>
    </location>
</feature>
<evidence type="ECO:0000256" key="6">
    <source>
        <dbReference type="SAM" id="MobiDB-lite"/>
    </source>
</evidence>
<keyword evidence="4" id="KW-0378">Hydrolase</keyword>
<dbReference type="eggNOG" id="ENOG502QS4Q">
    <property type="taxonomic scope" value="Eukaryota"/>
</dbReference>
<protein>
    <recommendedName>
        <fullName evidence="3">mannan endo-1,4-beta-mannosidase</fullName>
        <ecNumber evidence="3">3.2.1.78</ecNumber>
    </recommendedName>
</protein>
<feature type="compositionally biased region" description="Basic residues" evidence="6">
    <location>
        <begin position="613"/>
        <end position="622"/>
    </location>
</feature>
<reference evidence="9" key="1">
    <citation type="submission" date="2015-04" db="UniProtKB">
        <authorList>
            <consortium name="EnsemblPlants"/>
        </authorList>
    </citation>
    <scope>IDENTIFICATION</scope>
    <source>
        <strain evidence="9">SL10</strain>
    </source>
</reference>
<evidence type="ECO:0000256" key="3">
    <source>
        <dbReference type="ARBA" id="ARBA00012706"/>
    </source>
</evidence>
<evidence type="ECO:0000259" key="8">
    <source>
        <dbReference type="Pfam" id="PF26410"/>
    </source>
</evidence>
<sequence length="1091" mass="119321">MDASCRRRSPPLSTYYFHLINVHLLGSAHAPIYIKNAHEFDRVAYLHEQVTSVVEVQGASCATHMAAMTVRPRPAAAAIIIAAVFGAAAAAAGGGMVGVDGTQFVVEGGRTIYFSGFNAYWLMMMASDPARRAAVVAAFAQASSRGLNLARTWAFSDGGDQPLQSSPGVYDEAMFQGLDFVIAEARRHGIYLLLCLTNNFDDFGGKRQYVRWAADAGHNLTAGDDFFTSSVVKSYYKNHVKAVLTRVNTVTGVAYKDDPTIFAWELMNEPRCDADPTGGMVQAWVEEMAPYVKRVDGGRHLVTAGLEGFYGDGEHESKELNPWGIYYGTNYVATHRAAGVDFATIHLYPDVWLWGSTADEQAAFFRNWTRSHVHATAAFLGKPLLVTEYGKFLWKGGGANKTQRNYFLDVVLDAIYASASRGGPLVGGAFWQLLLDDDVVAGMDDLRDGYEIILAEDSRAASIIGEHSEQLASLNGQDAEALRRRRRRPASSHRKTRLGSGGDSDALRLPRTLLIRFISLSRSISSFIQDNFLASFSLENPTRATDTRDDHLSTSPHPSIPSSFTGAQRSPASTQLNLTCAAAAAGKPPNKLAAAGPLRRCSGLPREDTRGGFRGRHGGRRLLRSESDAAEPSTDLNPRPPPWRAAVAPGDGMVAVDGTQFVVDCGRTIFFSGFNAYWLMMMAADPALRGAVATAFQQASAHGLNLARTWAFSDGGDQPLQSSPGVYNETMFQGLDFVIAEARRHGIYLLLCLTNNFDNFGGKRQYVRWAGDAGHNLTADDDFFTSTIVKSYFKNHVKTVLTRVNTLTGVAYKDDPTIFAWELMNEPRCYADPTGAMVQAWVEEMAPYVKSVDGRHLVTPGLEGFYGAGEHESKELNPWGIYYGTNYVATHRTAAVDFATIHLYPDVWLWGSTADEQATFFRNWTRSHIDATAAYLGMPLLVTEYGKFLWKEVGANKAQRNYFLDLVLDAIYASASRGGPLVGGAFWQLLLDGDIVAGMDSLRDGYEIILAEDSRAASIIGEHSEQLAALNGQDADVLCRRASSHRRTRLGNSLSCDGGDTLELLLRMVLACFVSLSRSISSFIVQNFILL</sequence>
<dbReference type="GO" id="GO:0016985">
    <property type="term" value="F:mannan endo-1,4-beta-mannosidase activity"/>
    <property type="evidence" value="ECO:0007669"/>
    <property type="project" value="UniProtKB-EC"/>
</dbReference>
<dbReference type="EnsemblPlants" id="ONIVA03G41450.1">
    <property type="protein sequence ID" value="ONIVA03G41450.1"/>
    <property type="gene ID" value="ONIVA03G41450"/>
</dbReference>
<feature type="transmembrane region" description="Helical" evidence="7">
    <location>
        <begin position="75"/>
        <end position="97"/>
    </location>
</feature>
<evidence type="ECO:0000256" key="7">
    <source>
        <dbReference type="SAM" id="Phobius"/>
    </source>
</evidence>
<dbReference type="Pfam" id="PF26410">
    <property type="entry name" value="GH5_mannosidase"/>
    <property type="match status" value="2"/>
</dbReference>
<comment type="similarity">
    <text evidence="2">Belongs to the glycosyl hydrolase 5 (cellulase A) family.</text>
</comment>
<dbReference type="EC" id="3.2.1.78" evidence="3"/>
<name>A0A0E0GVW9_ORYNI</name>
<organism evidence="9">
    <name type="scientific">Oryza nivara</name>
    <name type="common">Indian wild rice</name>
    <name type="synonym">Oryza sativa f. spontanea</name>
    <dbReference type="NCBI Taxonomy" id="4536"/>
    <lineage>
        <taxon>Eukaryota</taxon>
        <taxon>Viridiplantae</taxon>
        <taxon>Streptophyta</taxon>
        <taxon>Embryophyta</taxon>
        <taxon>Tracheophyta</taxon>
        <taxon>Spermatophyta</taxon>
        <taxon>Magnoliopsida</taxon>
        <taxon>Liliopsida</taxon>
        <taxon>Poales</taxon>
        <taxon>Poaceae</taxon>
        <taxon>BOP clade</taxon>
        <taxon>Oryzoideae</taxon>
        <taxon>Oryzeae</taxon>
        <taxon>Oryzinae</taxon>
        <taxon>Oryza</taxon>
    </lineage>
</organism>
<dbReference type="GO" id="GO:0000272">
    <property type="term" value="P:polysaccharide catabolic process"/>
    <property type="evidence" value="ECO:0007669"/>
    <property type="project" value="InterPro"/>
</dbReference>
<evidence type="ECO:0000256" key="5">
    <source>
        <dbReference type="ARBA" id="ARBA00023295"/>
    </source>
</evidence>
<dbReference type="PANTHER" id="PTHR31451:SF36">
    <property type="entry name" value="MANNAN ENDO-1,4-BETA-MANNOSIDASE 4"/>
    <property type="match status" value="1"/>
</dbReference>
<keyword evidence="7" id="KW-0472">Membrane</keyword>
<dbReference type="Proteomes" id="UP000006591">
    <property type="component" value="Chromosome 3"/>
</dbReference>
<dbReference type="STRING" id="4536.A0A0E0GVW9"/>
<evidence type="ECO:0000256" key="1">
    <source>
        <dbReference type="ARBA" id="ARBA00001678"/>
    </source>
</evidence>
<evidence type="ECO:0000313" key="9">
    <source>
        <dbReference type="EnsemblPlants" id="ONIVA03G41450.1"/>
    </source>
</evidence>
<reference evidence="9" key="2">
    <citation type="submission" date="2018-04" db="EMBL/GenBank/DDBJ databases">
        <title>OnivRS2 (Oryza nivara Reference Sequence Version 2).</title>
        <authorList>
            <person name="Zhang J."/>
            <person name="Kudrna D."/>
            <person name="Lee S."/>
            <person name="Talag J."/>
            <person name="Rajasekar S."/>
            <person name="Welchert J."/>
            <person name="Hsing Y.-I."/>
            <person name="Wing R.A."/>
        </authorList>
    </citation>
    <scope>NUCLEOTIDE SEQUENCE [LARGE SCALE GENOMIC DNA]</scope>
    <source>
        <strain evidence="9">SL10</strain>
    </source>
</reference>
<dbReference type="InterPro" id="IPR001547">
    <property type="entry name" value="Glyco_hydro_5"/>
</dbReference>
<dbReference type="Gene3D" id="3.20.20.80">
    <property type="entry name" value="Glycosidases"/>
    <property type="match status" value="2"/>
</dbReference>
<evidence type="ECO:0000313" key="10">
    <source>
        <dbReference type="Proteomes" id="UP000006591"/>
    </source>
</evidence>
<keyword evidence="7" id="KW-0812">Transmembrane</keyword>
<feature type="domain" description="Glycoside hydrolase family 5" evidence="8">
    <location>
        <begin position="97"/>
        <end position="431"/>
    </location>
</feature>
<dbReference type="FunFam" id="3.20.20.80:FF:000012">
    <property type="entry name" value="Mannan endo-1,4-beta-mannosidase 6"/>
    <property type="match status" value="2"/>
</dbReference>
<dbReference type="HOGENOM" id="CLU_009860_1_0_1"/>
<dbReference type="InterPro" id="IPR017853">
    <property type="entry name" value="GH"/>
</dbReference>
<dbReference type="InterPro" id="IPR045053">
    <property type="entry name" value="MAN-like"/>
</dbReference>
<feature type="region of interest" description="Disordered" evidence="6">
    <location>
        <begin position="588"/>
        <end position="644"/>
    </location>
</feature>
<proteinExistence type="inferred from homology"/>
<comment type="catalytic activity">
    <reaction evidence="1">
        <text>Random hydrolysis of (1-&gt;4)-beta-D-mannosidic linkages in mannans, galactomannans and glucomannans.</text>
        <dbReference type="EC" id="3.2.1.78"/>
    </reaction>
</comment>
<feature type="region of interest" description="Disordered" evidence="6">
    <location>
        <begin position="475"/>
        <end position="503"/>
    </location>
</feature>
<evidence type="ECO:0000256" key="4">
    <source>
        <dbReference type="ARBA" id="ARBA00022801"/>
    </source>
</evidence>